<keyword evidence="5 11" id="KW-0812">Transmembrane</keyword>
<keyword evidence="7 11" id="KW-1133">Transmembrane helix</keyword>
<keyword evidence="14" id="KW-1185">Reference proteome</keyword>
<evidence type="ECO:0000256" key="9">
    <source>
        <dbReference type="ARBA" id="ARBA00023136"/>
    </source>
</evidence>
<comment type="similarity">
    <text evidence="2 11 12">Belongs to the ATPase A chain family.</text>
</comment>
<keyword evidence="8 11" id="KW-0406">Ion transport</keyword>
<dbReference type="EMBL" id="JBHSBH010000003">
    <property type="protein sequence ID" value="MFC3995083.1"/>
    <property type="molecule type" value="Genomic_DNA"/>
</dbReference>
<sequence>MSADVRALAASGTTGECSDPHIFSSQPTGCGFEAPTTGIFFPTPWFTYDLPYTSGITKYALVLAVVVVLVSAFWFFTSRNAKVVPGRWQSVAELTVGFVRDQMVRPGMGKAGDRYMPLMLTLFTFILFMNVMGIIPGLQLPVTSNLAFPAVLSLLVYVLWNVVGIREHGFGGHLKAKLVPSGAPMWIMPVLIPIEFISNFVFRPLTHAVRLFATMFAGHMLLAVFAAAGFYLFNPDAGGILSAVSIGYSGMALFGFLVFTAFELFIMGLQAYVFVLLASFYIGEAIEGGH</sequence>
<gene>
    <name evidence="11 13" type="primary">atpB</name>
    <name evidence="13" type="ORF">ACFOVU_04105</name>
</gene>
<evidence type="ECO:0000256" key="10">
    <source>
        <dbReference type="ARBA" id="ARBA00023310"/>
    </source>
</evidence>
<feature type="transmembrane region" description="Helical" evidence="11">
    <location>
        <begin position="186"/>
        <end position="205"/>
    </location>
</feature>
<organism evidence="13 14">
    <name type="scientific">Nocardiopsis sediminis</name>
    <dbReference type="NCBI Taxonomy" id="1778267"/>
    <lineage>
        <taxon>Bacteria</taxon>
        <taxon>Bacillati</taxon>
        <taxon>Actinomycetota</taxon>
        <taxon>Actinomycetes</taxon>
        <taxon>Streptosporangiales</taxon>
        <taxon>Nocardiopsidaceae</taxon>
        <taxon>Nocardiopsis</taxon>
    </lineage>
</organism>
<dbReference type="Proteomes" id="UP001595847">
    <property type="component" value="Unassembled WGS sequence"/>
</dbReference>
<dbReference type="InterPro" id="IPR045083">
    <property type="entry name" value="ATP_synth_F0_asu_bact/mt"/>
</dbReference>
<evidence type="ECO:0000256" key="3">
    <source>
        <dbReference type="ARBA" id="ARBA00022448"/>
    </source>
</evidence>
<evidence type="ECO:0000256" key="6">
    <source>
        <dbReference type="ARBA" id="ARBA00022781"/>
    </source>
</evidence>
<keyword evidence="4 11" id="KW-0138">CF(0)</keyword>
<dbReference type="InterPro" id="IPR000568">
    <property type="entry name" value="ATP_synth_F0_asu"/>
</dbReference>
<evidence type="ECO:0000256" key="12">
    <source>
        <dbReference type="RuleBase" id="RU000483"/>
    </source>
</evidence>
<comment type="caution">
    <text evidence="13">The sequence shown here is derived from an EMBL/GenBank/DDBJ whole genome shotgun (WGS) entry which is preliminary data.</text>
</comment>
<dbReference type="Gene3D" id="1.20.120.220">
    <property type="entry name" value="ATP synthase, F0 complex, subunit A"/>
    <property type="match status" value="1"/>
</dbReference>
<evidence type="ECO:0000313" key="13">
    <source>
        <dbReference type="EMBL" id="MFC3995083.1"/>
    </source>
</evidence>
<dbReference type="RefSeq" id="WP_378529917.1">
    <property type="nucleotide sequence ID" value="NZ_JBHSBH010000003.1"/>
</dbReference>
<feature type="transmembrane region" description="Helical" evidence="11">
    <location>
        <begin position="115"/>
        <end position="135"/>
    </location>
</feature>
<dbReference type="InterPro" id="IPR035908">
    <property type="entry name" value="F0_ATP_A_sf"/>
</dbReference>
<dbReference type="PRINTS" id="PR00123">
    <property type="entry name" value="ATPASEA"/>
</dbReference>
<accession>A0ABV8FJ24</accession>
<protein>
    <recommendedName>
        <fullName evidence="11 12">ATP synthase subunit a</fullName>
    </recommendedName>
    <alternativeName>
        <fullName evidence="11">ATP synthase F0 sector subunit a</fullName>
    </alternativeName>
    <alternativeName>
        <fullName evidence="11">F-ATPase subunit 6</fullName>
    </alternativeName>
</protein>
<comment type="function">
    <text evidence="11 12">Key component of the proton channel; it plays a direct role in the translocation of protons across the membrane.</text>
</comment>
<feature type="transmembrane region" description="Helical" evidence="11">
    <location>
        <begin position="147"/>
        <end position="165"/>
    </location>
</feature>
<evidence type="ECO:0000256" key="4">
    <source>
        <dbReference type="ARBA" id="ARBA00022547"/>
    </source>
</evidence>
<feature type="transmembrane region" description="Helical" evidence="11">
    <location>
        <begin position="211"/>
        <end position="233"/>
    </location>
</feature>
<name>A0ABV8FJ24_9ACTN</name>
<keyword evidence="3 11" id="KW-0813">Transport</keyword>
<reference evidence="14" key="1">
    <citation type="journal article" date="2019" name="Int. J. Syst. Evol. Microbiol.">
        <title>The Global Catalogue of Microorganisms (GCM) 10K type strain sequencing project: providing services to taxonomists for standard genome sequencing and annotation.</title>
        <authorList>
            <consortium name="The Broad Institute Genomics Platform"/>
            <consortium name="The Broad Institute Genome Sequencing Center for Infectious Disease"/>
            <person name="Wu L."/>
            <person name="Ma J."/>
        </authorList>
    </citation>
    <scope>NUCLEOTIDE SEQUENCE [LARGE SCALE GENOMIC DNA]</scope>
    <source>
        <strain evidence="14">TBRC 1826</strain>
    </source>
</reference>
<evidence type="ECO:0000256" key="5">
    <source>
        <dbReference type="ARBA" id="ARBA00022692"/>
    </source>
</evidence>
<evidence type="ECO:0000313" key="14">
    <source>
        <dbReference type="Proteomes" id="UP001595847"/>
    </source>
</evidence>
<keyword evidence="9 11" id="KW-0472">Membrane</keyword>
<dbReference type="Pfam" id="PF00119">
    <property type="entry name" value="ATP-synt_A"/>
    <property type="match status" value="1"/>
</dbReference>
<feature type="transmembrane region" description="Helical" evidence="11">
    <location>
        <begin position="265"/>
        <end position="283"/>
    </location>
</feature>
<dbReference type="HAMAP" id="MF_01393">
    <property type="entry name" value="ATP_synth_a_bact"/>
    <property type="match status" value="1"/>
</dbReference>
<evidence type="ECO:0000256" key="7">
    <source>
        <dbReference type="ARBA" id="ARBA00022989"/>
    </source>
</evidence>
<evidence type="ECO:0000256" key="8">
    <source>
        <dbReference type="ARBA" id="ARBA00023065"/>
    </source>
</evidence>
<evidence type="ECO:0000256" key="2">
    <source>
        <dbReference type="ARBA" id="ARBA00006810"/>
    </source>
</evidence>
<evidence type="ECO:0000256" key="1">
    <source>
        <dbReference type="ARBA" id="ARBA00004141"/>
    </source>
</evidence>
<evidence type="ECO:0000256" key="11">
    <source>
        <dbReference type="HAMAP-Rule" id="MF_01393"/>
    </source>
</evidence>
<feature type="transmembrane region" description="Helical" evidence="11">
    <location>
        <begin position="59"/>
        <end position="77"/>
    </location>
</feature>
<comment type="subcellular location">
    <subcellularLocation>
        <location evidence="11 12">Cell membrane</location>
        <topology evidence="11 12">Multi-pass membrane protein</topology>
    </subcellularLocation>
    <subcellularLocation>
        <location evidence="1">Membrane</location>
        <topology evidence="1">Multi-pass membrane protein</topology>
    </subcellularLocation>
</comment>
<dbReference type="CDD" id="cd00310">
    <property type="entry name" value="ATP-synt_Fo_a_6"/>
    <property type="match status" value="1"/>
</dbReference>
<feature type="transmembrane region" description="Helical" evidence="11">
    <location>
        <begin position="240"/>
        <end position="259"/>
    </location>
</feature>
<dbReference type="SUPFAM" id="SSF81336">
    <property type="entry name" value="F1F0 ATP synthase subunit A"/>
    <property type="match status" value="1"/>
</dbReference>
<proteinExistence type="inferred from homology"/>
<keyword evidence="10 11" id="KW-0066">ATP synthesis</keyword>
<dbReference type="PANTHER" id="PTHR11410">
    <property type="entry name" value="ATP SYNTHASE SUBUNIT A"/>
    <property type="match status" value="1"/>
</dbReference>
<dbReference type="PANTHER" id="PTHR11410:SF0">
    <property type="entry name" value="ATP SYNTHASE SUBUNIT A"/>
    <property type="match status" value="1"/>
</dbReference>
<keyword evidence="11" id="KW-1003">Cell membrane</keyword>
<dbReference type="NCBIfam" id="TIGR01131">
    <property type="entry name" value="ATP_synt_6_or_A"/>
    <property type="match status" value="1"/>
</dbReference>
<keyword evidence="6 11" id="KW-0375">Hydrogen ion transport</keyword>